<keyword evidence="2" id="KW-0378">Hydrolase</keyword>
<dbReference type="STRING" id="34097.SAMN02745150_00452"/>
<proteinExistence type="predicted"/>
<keyword evidence="2" id="KW-0645">Protease</keyword>
<dbReference type="AlphaFoldDB" id="A0A1I1DGB2"/>
<accession>A0A1I1DGB2</accession>
<dbReference type="SUPFAM" id="SSF55166">
    <property type="entry name" value="Hedgehog/DD-peptidase"/>
    <property type="match status" value="1"/>
</dbReference>
<dbReference type="OrthoDB" id="9799970at2"/>
<evidence type="ECO:0000313" key="3">
    <source>
        <dbReference type="Proteomes" id="UP000240042"/>
    </source>
</evidence>
<dbReference type="Gene3D" id="3.30.1380.10">
    <property type="match status" value="1"/>
</dbReference>
<sequence>MKKVWLVFLLHGTAFGNFSGTDVFKALEKSYPSIVTTYENTSVDPAILVNGKVFYWISNRILPENAREDWEKYGTNTFYVYPESVPDLSKLSDDEVRALNAVNFKSRKPYHPEYHEVLYAMRRHTDTNKNIIKSRFLGKQVRVHRLAYKPLKCVEREILALAGTNKEAADFLRRIDTVYSFYWRKVESSSLRSMHSYGIGIDILDSRNTKKNVYWLWRKKLRVDWVREPLSRRWIPLAEIVKIFEKYGFVWGGKWLFYDTIHFEYRPEILILNGYEVKQV</sequence>
<dbReference type="EMBL" id="FOKY01000001">
    <property type="protein sequence ID" value="SFB71800.1"/>
    <property type="molecule type" value="Genomic_DNA"/>
</dbReference>
<protein>
    <submittedName>
        <fullName evidence="2">D-alanyl-D-alanine carboxypeptidase</fullName>
    </submittedName>
</protein>
<name>A0A1I1DGB2_BREAD</name>
<keyword evidence="3" id="KW-1185">Reference proteome</keyword>
<feature type="domain" description="Peptidase M15C" evidence="1">
    <location>
        <begin position="188"/>
        <end position="265"/>
    </location>
</feature>
<dbReference type="InterPro" id="IPR039561">
    <property type="entry name" value="Peptidase_M15C"/>
</dbReference>
<dbReference type="GO" id="GO:0004180">
    <property type="term" value="F:carboxypeptidase activity"/>
    <property type="evidence" value="ECO:0007669"/>
    <property type="project" value="UniProtKB-KW"/>
</dbReference>
<dbReference type="InterPro" id="IPR009045">
    <property type="entry name" value="Zn_M74/Hedgehog-like"/>
</dbReference>
<keyword evidence="2" id="KW-0121">Carboxypeptidase</keyword>
<gene>
    <name evidence="2" type="ORF">SAMN02745150_00452</name>
</gene>
<evidence type="ECO:0000259" key="1">
    <source>
        <dbReference type="Pfam" id="PF13539"/>
    </source>
</evidence>
<evidence type="ECO:0000313" key="2">
    <source>
        <dbReference type="EMBL" id="SFB71800.1"/>
    </source>
</evidence>
<dbReference type="Pfam" id="PF13539">
    <property type="entry name" value="Peptidase_M15_4"/>
    <property type="match status" value="1"/>
</dbReference>
<reference evidence="3" key="1">
    <citation type="submission" date="2016-10" db="EMBL/GenBank/DDBJ databases">
        <authorList>
            <person name="Varghese N."/>
            <person name="Submissions S."/>
        </authorList>
    </citation>
    <scope>NUCLEOTIDE SEQUENCE [LARGE SCALE GENOMIC DNA]</scope>
    <source>
        <strain evidence="3">ATCC 43811</strain>
    </source>
</reference>
<organism evidence="2 3">
    <name type="scientific">Brevinema andersonii</name>
    <dbReference type="NCBI Taxonomy" id="34097"/>
    <lineage>
        <taxon>Bacteria</taxon>
        <taxon>Pseudomonadati</taxon>
        <taxon>Spirochaetota</taxon>
        <taxon>Spirochaetia</taxon>
        <taxon>Brevinematales</taxon>
        <taxon>Brevinemataceae</taxon>
        <taxon>Brevinema</taxon>
    </lineage>
</organism>
<dbReference type="Proteomes" id="UP000240042">
    <property type="component" value="Unassembled WGS sequence"/>
</dbReference>
<dbReference type="RefSeq" id="WP_092318058.1">
    <property type="nucleotide sequence ID" value="NZ_FOKY01000001.1"/>
</dbReference>